<dbReference type="GO" id="GO:0004177">
    <property type="term" value="F:aminopeptidase activity"/>
    <property type="evidence" value="ECO:0007669"/>
    <property type="project" value="UniProtKB-KW"/>
</dbReference>
<dbReference type="Proteomes" id="UP001150569">
    <property type="component" value="Unassembled WGS sequence"/>
</dbReference>
<sequence length="390" mass="42863">MTRMLSLLCVAGLLAAASTLAHRQPLPVPRAHSSTHRLIQTHPTDAGAWMTEGEVLDLVRTGTKFMDVTESSPVVRTSIPQKAQTPLANGQVSAARYPQSLNQQGIVKEINELVTVDTIEDFLVNFTAFPNRYCKSPSGVNSSNWLYTQVRQFTMKYRGNLNIQLRQVTHSSIPQRSLVARIQGTSFNNTLSNETIVIGAHQDSISLVDPMNGEAPGADDDGSGTASVWAAYQAILKSQYRPHRTLEFHWYAGEEIGLVGSADVVQQFLWQRTPVVAMMQLDMTGFTDGTKDIGLITDNTDPELNVFTRRIIQEYTDYIATDCVCGYACSDHASWSKAGFPATTPFESSKMKSNTNIHSLNDTLATISLERVLGFAKIAIGFAVELSQVE</sequence>
<gene>
    <name evidence="11" type="ORF">IWQ60_011452</name>
</gene>
<keyword evidence="12" id="KW-1185">Reference proteome</keyword>
<dbReference type="Pfam" id="PF04389">
    <property type="entry name" value="Peptidase_M28"/>
    <property type="match status" value="1"/>
</dbReference>
<feature type="signal peptide" evidence="9">
    <location>
        <begin position="1"/>
        <end position="21"/>
    </location>
</feature>
<keyword evidence="2" id="KW-0031">Aminopeptidase</keyword>
<evidence type="ECO:0000256" key="4">
    <source>
        <dbReference type="ARBA" id="ARBA00022723"/>
    </source>
</evidence>
<evidence type="ECO:0000256" key="5">
    <source>
        <dbReference type="ARBA" id="ARBA00022729"/>
    </source>
</evidence>
<dbReference type="OrthoDB" id="2214at2759"/>
<dbReference type="Gene3D" id="3.40.630.10">
    <property type="entry name" value="Zn peptidases"/>
    <property type="match status" value="1"/>
</dbReference>
<dbReference type="AlphaFoldDB" id="A0A9W8DIF6"/>
<evidence type="ECO:0000256" key="3">
    <source>
        <dbReference type="ARBA" id="ARBA00022670"/>
    </source>
</evidence>
<dbReference type="PANTHER" id="PTHR12147">
    <property type="entry name" value="METALLOPEPTIDASE M28 FAMILY MEMBER"/>
    <property type="match status" value="1"/>
</dbReference>
<evidence type="ECO:0000256" key="2">
    <source>
        <dbReference type="ARBA" id="ARBA00022438"/>
    </source>
</evidence>
<dbReference type="GO" id="GO:0006508">
    <property type="term" value="P:proteolysis"/>
    <property type="evidence" value="ECO:0007669"/>
    <property type="project" value="UniProtKB-KW"/>
</dbReference>
<reference evidence="11" key="1">
    <citation type="submission" date="2022-07" db="EMBL/GenBank/DDBJ databases">
        <title>Phylogenomic reconstructions and comparative analyses of Kickxellomycotina fungi.</title>
        <authorList>
            <person name="Reynolds N.K."/>
            <person name="Stajich J.E."/>
            <person name="Barry K."/>
            <person name="Grigoriev I.V."/>
            <person name="Crous P."/>
            <person name="Smith M.E."/>
        </authorList>
    </citation>
    <scope>NUCLEOTIDE SEQUENCE</scope>
    <source>
        <strain evidence="11">RSA 861</strain>
    </source>
</reference>
<feature type="chain" id="PRO_5041016952" description="Peptide hydrolase" evidence="9">
    <location>
        <begin position="22"/>
        <end position="390"/>
    </location>
</feature>
<keyword evidence="3 9" id="KW-0645">Protease</keyword>
<evidence type="ECO:0000256" key="7">
    <source>
        <dbReference type="ARBA" id="ARBA00022833"/>
    </source>
</evidence>
<dbReference type="SUPFAM" id="SSF53187">
    <property type="entry name" value="Zn-dependent exopeptidases"/>
    <property type="match status" value="1"/>
</dbReference>
<dbReference type="EC" id="3.4.-.-" evidence="9"/>
<dbReference type="InterPro" id="IPR007484">
    <property type="entry name" value="Peptidase_M28"/>
</dbReference>
<organism evidence="11 12">
    <name type="scientific">Tieghemiomyces parasiticus</name>
    <dbReference type="NCBI Taxonomy" id="78921"/>
    <lineage>
        <taxon>Eukaryota</taxon>
        <taxon>Fungi</taxon>
        <taxon>Fungi incertae sedis</taxon>
        <taxon>Zoopagomycota</taxon>
        <taxon>Kickxellomycotina</taxon>
        <taxon>Dimargaritomycetes</taxon>
        <taxon>Dimargaritales</taxon>
        <taxon>Dimargaritaceae</taxon>
        <taxon>Tieghemiomyces</taxon>
    </lineage>
</organism>
<dbReference type="GO" id="GO:0008235">
    <property type="term" value="F:metalloexopeptidase activity"/>
    <property type="evidence" value="ECO:0007669"/>
    <property type="project" value="InterPro"/>
</dbReference>
<dbReference type="GO" id="GO:0046872">
    <property type="term" value="F:metal ion binding"/>
    <property type="evidence" value="ECO:0007669"/>
    <property type="project" value="UniProtKB-KW"/>
</dbReference>
<comment type="cofactor">
    <cofactor evidence="1">
        <name>Zn(2+)</name>
        <dbReference type="ChEBI" id="CHEBI:29105"/>
    </cofactor>
</comment>
<accession>A0A9W8DIF6</accession>
<dbReference type="InterPro" id="IPR045175">
    <property type="entry name" value="M28_fam"/>
</dbReference>
<proteinExistence type="inferred from homology"/>
<feature type="domain" description="Peptidase M28" evidence="10">
    <location>
        <begin position="180"/>
        <end position="380"/>
    </location>
</feature>
<comment type="similarity">
    <text evidence="8">Belongs to the peptidase M28 family. M28E subfamily.</text>
</comment>
<evidence type="ECO:0000256" key="8">
    <source>
        <dbReference type="ARBA" id="ARBA00043962"/>
    </source>
</evidence>
<evidence type="ECO:0000259" key="10">
    <source>
        <dbReference type="Pfam" id="PF04389"/>
    </source>
</evidence>
<keyword evidence="7 9" id="KW-0862">Zinc</keyword>
<dbReference type="PANTHER" id="PTHR12147:SF56">
    <property type="entry name" value="AMINOPEPTIDASE YDR415C-RELATED"/>
    <property type="match status" value="1"/>
</dbReference>
<keyword evidence="5 9" id="KW-0732">Signal</keyword>
<comment type="caution">
    <text evidence="11">The sequence shown here is derived from an EMBL/GenBank/DDBJ whole genome shotgun (WGS) entry which is preliminary data.</text>
</comment>
<evidence type="ECO:0000256" key="1">
    <source>
        <dbReference type="ARBA" id="ARBA00001947"/>
    </source>
</evidence>
<protein>
    <recommendedName>
        <fullName evidence="9">Peptide hydrolase</fullName>
        <ecNumber evidence="9">3.4.-.-</ecNumber>
    </recommendedName>
</protein>
<dbReference type="EMBL" id="JANBPT010001295">
    <property type="protein sequence ID" value="KAJ1908921.1"/>
    <property type="molecule type" value="Genomic_DNA"/>
</dbReference>
<evidence type="ECO:0000313" key="11">
    <source>
        <dbReference type="EMBL" id="KAJ1908921.1"/>
    </source>
</evidence>
<keyword evidence="4 9" id="KW-0479">Metal-binding</keyword>
<keyword evidence="6 9" id="KW-0378">Hydrolase</keyword>
<evidence type="ECO:0000256" key="6">
    <source>
        <dbReference type="ARBA" id="ARBA00022801"/>
    </source>
</evidence>
<name>A0A9W8DIF6_9FUNG</name>
<evidence type="ECO:0000256" key="9">
    <source>
        <dbReference type="RuleBase" id="RU361240"/>
    </source>
</evidence>
<evidence type="ECO:0000313" key="12">
    <source>
        <dbReference type="Proteomes" id="UP001150569"/>
    </source>
</evidence>